<dbReference type="OrthoDB" id="5297034at2"/>
<dbReference type="AlphaFoldDB" id="A0A5C8NTP2"/>
<feature type="transmembrane region" description="Helical" evidence="1">
    <location>
        <begin position="12"/>
        <end position="31"/>
    </location>
</feature>
<reference evidence="2 3" key="1">
    <citation type="submission" date="2019-06" db="EMBL/GenBank/DDBJ databases">
        <title>Cerasibacillus sp. nov., isolated from maize field.</title>
        <authorList>
            <person name="Lin S.-Y."/>
            <person name="Tsai C.-F."/>
            <person name="Young C.-C."/>
        </authorList>
    </citation>
    <scope>NUCLEOTIDE SEQUENCE [LARGE SCALE GENOMIC DNA]</scope>
    <source>
        <strain evidence="2 3">CC-CFT480</strain>
    </source>
</reference>
<evidence type="ECO:0000313" key="2">
    <source>
        <dbReference type="EMBL" id="TXL64407.1"/>
    </source>
</evidence>
<dbReference type="EMBL" id="VDUW01000005">
    <property type="protein sequence ID" value="TXL64407.1"/>
    <property type="molecule type" value="Genomic_DNA"/>
</dbReference>
<evidence type="ECO:0000256" key="1">
    <source>
        <dbReference type="SAM" id="Phobius"/>
    </source>
</evidence>
<organism evidence="2 3">
    <name type="scientific">Cerasibacillus terrae</name>
    <dbReference type="NCBI Taxonomy" id="2498845"/>
    <lineage>
        <taxon>Bacteria</taxon>
        <taxon>Bacillati</taxon>
        <taxon>Bacillota</taxon>
        <taxon>Bacilli</taxon>
        <taxon>Bacillales</taxon>
        <taxon>Bacillaceae</taxon>
        <taxon>Cerasibacillus</taxon>
    </lineage>
</organism>
<sequence length="60" mass="6751">MQRNKRRTSFWVRMGAILAGATFGSVIVYLFKGEMNWGVPLGFLIGIAIISGFKVMKDNR</sequence>
<protein>
    <submittedName>
        <fullName evidence="2">Uncharacterized protein</fullName>
    </submittedName>
</protein>
<feature type="transmembrane region" description="Helical" evidence="1">
    <location>
        <begin position="37"/>
        <end position="56"/>
    </location>
</feature>
<keyword evidence="1" id="KW-0812">Transmembrane</keyword>
<comment type="caution">
    <text evidence="2">The sequence shown here is derived from an EMBL/GenBank/DDBJ whole genome shotgun (WGS) entry which is preliminary data.</text>
</comment>
<accession>A0A5C8NTP2</accession>
<dbReference type="RefSeq" id="WP_147667173.1">
    <property type="nucleotide sequence ID" value="NZ_VDUW01000005.1"/>
</dbReference>
<proteinExistence type="predicted"/>
<name>A0A5C8NTP2_9BACI</name>
<keyword evidence="1" id="KW-0472">Membrane</keyword>
<gene>
    <name evidence="2" type="ORF">FHP05_08765</name>
</gene>
<dbReference type="Proteomes" id="UP000321574">
    <property type="component" value="Unassembled WGS sequence"/>
</dbReference>
<keyword evidence="3" id="KW-1185">Reference proteome</keyword>
<evidence type="ECO:0000313" key="3">
    <source>
        <dbReference type="Proteomes" id="UP000321574"/>
    </source>
</evidence>
<keyword evidence="1" id="KW-1133">Transmembrane helix</keyword>